<dbReference type="GO" id="GO:0016787">
    <property type="term" value="F:hydrolase activity"/>
    <property type="evidence" value="ECO:0007669"/>
    <property type="project" value="UniProtKB-KW"/>
</dbReference>
<evidence type="ECO:0000256" key="1">
    <source>
        <dbReference type="ARBA" id="ARBA00008645"/>
    </source>
</evidence>
<gene>
    <name evidence="4" type="ORF">GCM10011402_36910</name>
</gene>
<keyword evidence="2 4" id="KW-0378">Hydrolase</keyword>
<accession>A0ABQ1VMN1</accession>
<dbReference type="Proteomes" id="UP000640509">
    <property type="component" value="Unassembled WGS sequence"/>
</dbReference>
<dbReference type="InterPro" id="IPR050266">
    <property type="entry name" value="AB_hydrolase_sf"/>
</dbReference>
<protein>
    <submittedName>
        <fullName evidence="4">Alpha/beta hydrolase</fullName>
    </submittedName>
</protein>
<reference evidence="5" key="1">
    <citation type="journal article" date="2019" name="Int. J. Syst. Evol. Microbiol.">
        <title>The Global Catalogue of Microorganisms (GCM) 10K type strain sequencing project: providing services to taxonomists for standard genome sequencing and annotation.</title>
        <authorList>
            <consortium name="The Broad Institute Genomics Platform"/>
            <consortium name="The Broad Institute Genome Sequencing Center for Infectious Disease"/>
            <person name="Wu L."/>
            <person name="Ma J."/>
        </authorList>
    </citation>
    <scope>NUCLEOTIDE SEQUENCE [LARGE SCALE GENOMIC DNA]</scope>
    <source>
        <strain evidence="5">CGMCC 1.15419</strain>
    </source>
</reference>
<evidence type="ECO:0000256" key="2">
    <source>
        <dbReference type="ARBA" id="ARBA00022801"/>
    </source>
</evidence>
<dbReference type="SUPFAM" id="SSF53474">
    <property type="entry name" value="alpha/beta-Hydrolases"/>
    <property type="match status" value="1"/>
</dbReference>
<dbReference type="Gene3D" id="3.40.50.1820">
    <property type="entry name" value="alpha/beta hydrolase"/>
    <property type="match status" value="1"/>
</dbReference>
<name>A0ABQ1VMN1_9RHOB</name>
<keyword evidence="5" id="KW-1185">Reference proteome</keyword>
<evidence type="ECO:0000313" key="4">
    <source>
        <dbReference type="EMBL" id="GGF80917.1"/>
    </source>
</evidence>
<organism evidence="4 5">
    <name type="scientific">Paracoccus acridae</name>
    <dbReference type="NCBI Taxonomy" id="1795310"/>
    <lineage>
        <taxon>Bacteria</taxon>
        <taxon>Pseudomonadati</taxon>
        <taxon>Pseudomonadota</taxon>
        <taxon>Alphaproteobacteria</taxon>
        <taxon>Rhodobacterales</taxon>
        <taxon>Paracoccaceae</taxon>
        <taxon>Paracoccus</taxon>
    </lineage>
</organism>
<feature type="domain" description="AB hydrolase-1" evidence="3">
    <location>
        <begin position="28"/>
        <end position="153"/>
    </location>
</feature>
<comment type="caution">
    <text evidence="4">The sequence shown here is derived from an EMBL/GenBank/DDBJ whole genome shotgun (WGS) entry which is preliminary data.</text>
</comment>
<evidence type="ECO:0000313" key="5">
    <source>
        <dbReference type="Proteomes" id="UP000640509"/>
    </source>
</evidence>
<dbReference type="PANTHER" id="PTHR43798:SF14">
    <property type="entry name" value="SERINE HYDROLASE-LIKE PROTEIN DDB_G0286239"/>
    <property type="match status" value="1"/>
</dbReference>
<dbReference type="PANTHER" id="PTHR43798">
    <property type="entry name" value="MONOACYLGLYCEROL LIPASE"/>
    <property type="match status" value="1"/>
</dbReference>
<sequence>MTNPRERYWVIDDLPLTGLAWGPDYGTPVLALHGWMDHAGSFQILAPLLHGCHVMALDLSGQGHSGHRAAHATYNIWDDLPQIVGVLDQLGWQDCVLLGHSRGANISALLAAALPERARAFVALDSLVPEPTKDSVVATLRAFFQQTRSQAERPARIFKDRDAYITRRVKQGNSVGTAEALAGRALEETPEGFRMRGDPRLFASSAIKLTQSQVDDVLQAIRCPILNIWATKGILQSRPKFAGLVRRAENLVSNYEKLQLAGDHHLHLEANAARQIAKAVLACLERHGLR</sequence>
<dbReference type="InterPro" id="IPR029058">
    <property type="entry name" value="AB_hydrolase_fold"/>
</dbReference>
<dbReference type="Pfam" id="PF00561">
    <property type="entry name" value="Abhydrolase_1"/>
    <property type="match status" value="1"/>
</dbReference>
<proteinExistence type="inferred from homology"/>
<evidence type="ECO:0000259" key="3">
    <source>
        <dbReference type="Pfam" id="PF00561"/>
    </source>
</evidence>
<dbReference type="EMBL" id="BMIV01000031">
    <property type="protein sequence ID" value="GGF80917.1"/>
    <property type="molecule type" value="Genomic_DNA"/>
</dbReference>
<dbReference type="InterPro" id="IPR000073">
    <property type="entry name" value="AB_hydrolase_1"/>
</dbReference>
<comment type="similarity">
    <text evidence="1">Belongs to the AB hydrolase superfamily.</text>
</comment>